<reference evidence="2 3" key="1">
    <citation type="submission" date="2019-02" db="EMBL/GenBank/DDBJ databases">
        <title>Bacteria dissemination in different level of health care in South Africa: the effectiveness of infections prevention and control.</title>
        <authorList>
            <person name="Shobo C."/>
            <person name="Amoako D.G."/>
            <person name="Allam M."/>
            <person name="Ismail A."/>
            <person name="Bester L.A."/>
            <person name="Essack S.Y."/>
        </authorList>
    </citation>
    <scope>NUCLEOTIDE SEQUENCE [LARGE SCALE GENOMIC DNA]</scope>
    <source>
        <strain evidence="2 3">2SIL2</strain>
    </source>
</reference>
<evidence type="ECO:0000256" key="1">
    <source>
        <dbReference type="ARBA" id="ARBA00010646"/>
    </source>
</evidence>
<organism evidence="2 3">
    <name type="scientific">Enterococcus faecalis</name>
    <name type="common">Streptococcus faecalis</name>
    <dbReference type="NCBI Taxonomy" id="1351"/>
    <lineage>
        <taxon>Bacteria</taxon>
        <taxon>Bacillati</taxon>
        <taxon>Bacillota</taxon>
        <taxon>Bacilli</taxon>
        <taxon>Lactobacillales</taxon>
        <taxon>Enterococcaceae</taxon>
        <taxon>Enterococcus</taxon>
    </lineage>
</organism>
<proteinExistence type="inferred from homology"/>
<dbReference type="InterPro" id="IPR017853">
    <property type="entry name" value="GH"/>
</dbReference>
<protein>
    <submittedName>
        <fullName evidence="2">Uncharacterized protein</fullName>
    </submittedName>
</protein>
<feature type="non-terminal residue" evidence="2">
    <location>
        <position position="1"/>
    </location>
</feature>
<dbReference type="PROSITE" id="PS51904">
    <property type="entry name" value="GLYCOSYL_HYDROL_F25_2"/>
    <property type="match status" value="1"/>
</dbReference>
<dbReference type="Gene3D" id="3.20.20.80">
    <property type="entry name" value="Glycosidases"/>
    <property type="match status" value="1"/>
</dbReference>
<dbReference type="SUPFAM" id="SSF51445">
    <property type="entry name" value="(Trans)glycosidases"/>
    <property type="match status" value="1"/>
</dbReference>
<dbReference type="Proteomes" id="UP000305511">
    <property type="component" value="Unassembled WGS sequence"/>
</dbReference>
<sequence length="140" mass="16021">AEATELLQGDVTENNKACINQVKAHGYNDSLLYTGKNWLNSGYIDPNQFGYKNIWVAQYPFYPAADSIWNQEYGAWQWSSQFYFPGIAHPFDISMSFTDYFVKSLSGYDIITEEKSLIKDGNILSTPFDEYGNRPWGKEG</sequence>
<dbReference type="Pfam" id="PF01183">
    <property type="entry name" value="Glyco_hydro_25"/>
    <property type="match status" value="1"/>
</dbReference>
<dbReference type="EMBL" id="SIYF01000906">
    <property type="protein sequence ID" value="TKK51661.1"/>
    <property type="molecule type" value="Genomic_DNA"/>
</dbReference>
<dbReference type="RefSeq" id="WP_276606837.1">
    <property type="nucleotide sequence ID" value="NZ_SIYF01000906.1"/>
</dbReference>
<dbReference type="AlphaFoldDB" id="A0A4U3JTQ2"/>
<dbReference type="GO" id="GO:0009253">
    <property type="term" value="P:peptidoglycan catabolic process"/>
    <property type="evidence" value="ECO:0007669"/>
    <property type="project" value="InterPro"/>
</dbReference>
<accession>A0A4U3JTQ2</accession>
<evidence type="ECO:0000313" key="2">
    <source>
        <dbReference type="EMBL" id="TKK51661.1"/>
    </source>
</evidence>
<dbReference type="InterPro" id="IPR002053">
    <property type="entry name" value="Glyco_hydro_25"/>
</dbReference>
<evidence type="ECO:0000313" key="3">
    <source>
        <dbReference type="Proteomes" id="UP000305511"/>
    </source>
</evidence>
<gene>
    <name evidence="2" type="ORF">EY666_20665</name>
</gene>
<dbReference type="GO" id="GO:0016998">
    <property type="term" value="P:cell wall macromolecule catabolic process"/>
    <property type="evidence" value="ECO:0007669"/>
    <property type="project" value="InterPro"/>
</dbReference>
<name>A0A4U3JTQ2_ENTFL</name>
<comment type="similarity">
    <text evidence="1">Belongs to the glycosyl hydrolase 25 family.</text>
</comment>
<comment type="caution">
    <text evidence="2">The sequence shown here is derived from an EMBL/GenBank/DDBJ whole genome shotgun (WGS) entry which is preliminary data.</text>
</comment>
<dbReference type="GO" id="GO:0003796">
    <property type="term" value="F:lysozyme activity"/>
    <property type="evidence" value="ECO:0007669"/>
    <property type="project" value="InterPro"/>
</dbReference>